<gene>
    <name evidence="2" type="ORF">NXT3_PC00223</name>
</gene>
<geneLocation type="plasmid" evidence="3">
    <name>psfrenxt3c</name>
</geneLocation>
<dbReference type="EMBL" id="CP024310">
    <property type="protein sequence ID" value="AUX79399.1"/>
    <property type="molecule type" value="Genomic_DNA"/>
</dbReference>
<keyword evidence="2" id="KW-0614">Plasmid</keyword>
<dbReference type="InterPro" id="IPR011008">
    <property type="entry name" value="Dimeric_a/b-barrel"/>
</dbReference>
<organism evidence="2 3">
    <name type="scientific">Rhizobium fredii</name>
    <name type="common">Sinorhizobium fredii</name>
    <dbReference type="NCBI Taxonomy" id="380"/>
    <lineage>
        <taxon>Bacteria</taxon>
        <taxon>Pseudomonadati</taxon>
        <taxon>Pseudomonadota</taxon>
        <taxon>Alphaproteobacteria</taxon>
        <taxon>Hyphomicrobiales</taxon>
        <taxon>Rhizobiaceae</taxon>
        <taxon>Sinorhizobium/Ensifer group</taxon>
        <taxon>Sinorhizobium</taxon>
    </lineage>
</organism>
<evidence type="ECO:0000313" key="2">
    <source>
        <dbReference type="EMBL" id="AUX79399.1"/>
    </source>
</evidence>
<dbReference type="AlphaFoldDB" id="A0A2L0HF43"/>
<evidence type="ECO:0000313" key="3">
    <source>
        <dbReference type="Proteomes" id="UP000239340"/>
    </source>
</evidence>
<proteinExistence type="predicted"/>
<dbReference type="Proteomes" id="UP000239340">
    <property type="component" value="Plasmid pSfreNXT3c"/>
</dbReference>
<dbReference type="Pfam" id="PF03992">
    <property type="entry name" value="ABM"/>
    <property type="match status" value="1"/>
</dbReference>
<dbReference type="RefSeq" id="WP_104840839.1">
    <property type="nucleotide sequence ID" value="NZ_CP024310.1"/>
</dbReference>
<keyword evidence="2" id="KW-0560">Oxidoreductase</keyword>
<dbReference type="SUPFAM" id="SSF54909">
    <property type="entry name" value="Dimeric alpha+beta barrel"/>
    <property type="match status" value="1"/>
</dbReference>
<evidence type="ECO:0000259" key="1">
    <source>
        <dbReference type="PROSITE" id="PS51725"/>
    </source>
</evidence>
<feature type="domain" description="ABM" evidence="1">
    <location>
        <begin position="9"/>
        <end position="98"/>
    </location>
</feature>
<dbReference type="InterPro" id="IPR050744">
    <property type="entry name" value="AI-2_Isomerase_LsrG"/>
</dbReference>
<dbReference type="PANTHER" id="PTHR33336">
    <property type="entry name" value="QUINOL MONOOXYGENASE YGIN-RELATED"/>
    <property type="match status" value="1"/>
</dbReference>
<keyword evidence="2" id="KW-0503">Monooxygenase</keyword>
<sequence>MSSTKSAEQHLIVEFKTTTLNRGRVKELLLEFIGPAREESGCLYYDLYQRSDEPNTFYILDGWANEEAVARHGKHPNVVRVLEPLLPLLVSPPSIIVNSRVSD</sequence>
<name>A0A2L0HF43_RHIFR</name>
<dbReference type="PROSITE" id="PS51725">
    <property type="entry name" value="ABM"/>
    <property type="match status" value="1"/>
</dbReference>
<accession>A0A2L0HF43</accession>
<reference evidence="2 3" key="1">
    <citation type="submission" date="2017-10" db="EMBL/GenBank/DDBJ databases">
        <title>Analysis of the genome sequences of Rhizobium populations associated to common bean (phaseolus vulgaris).</title>
        <authorList>
            <person name="Bustos P."/>
            <person name="Santamaria R.I."/>
            <person name="Miranda-Sanchez F."/>
            <person name="Perez-Carrascal O."/>
            <person name="Juarez S."/>
            <person name="Lozano L."/>
            <person name="Martinez-Flores I."/>
            <person name="Vinuesa P."/>
            <person name="Martinez-Romero E."/>
            <person name="Cevallos M.A."/>
            <person name="Romero D."/>
            <person name="Davila G."/>
            <person name="Gonzalez V."/>
        </authorList>
    </citation>
    <scope>NUCLEOTIDE SEQUENCE [LARGE SCALE GENOMIC DNA]</scope>
    <source>
        <strain evidence="2 3">NXT3</strain>
        <plasmid evidence="3">Plasmid psfrenxt3c</plasmid>
    </source>
</reference>
<dbReference type="Gene3D" id="3.30.70.100">
    <property type="match status" value="1"/>
</dbReference>
<dbReference type="PANTHER" id="PTHR33336:SF3">
    <property type="entry name" value="ABM DOMAIN-CONTAINING PROTEIN"/>
    <property type="match status" value="1"/>
</dbReference>
<dbReference type="InterPro" id="IPR007138">
    <property type="entry name" value="ABM_dom"/>
</dbReference>
<dbReference type="GO" id="GO:0004497">
    <property type="term" value="F:monooxygenase activity"/>
    <property type="evidence" value="ECO:0007669"/>
    <property type="project" value="UniProtKB-KW"/>
</dbReference>
<protein>
    <submittedName>
        <fullName evidence="2">Antibiotic biosynthesis monooxygenase protein</fullName>
    </submittedName>
</protein>